<protein>
    <submittedName>
        <fullName evidence="1">Uncharacterized protein</fullName>
    </submittedName>
</protein>
<proteinExistence type="predicted"/>
<comment type="caution">
    <text evidence="1">The sequence shown here is derived from an EMBL/GenBank/DDBJ whole genome shotgun (WGS) entry which is preliminary data.</text>
</comment>
<accession>A0ABV6DN25</accession>
<dbReference type="RefSeq" id="WP_377471382.1">
    <property type="nucleotide sequence ID" value="NZ_JBHLWN010000068.1"/>
</dbReference>
<name>A0ABV6DN25_9BACL</name>
<dbReference type="Proteomes" id="UP001589776">
    <property type="component" value="Unassembled WGS sequence"/>
</dbReference>
<keyword evidence="2" id="KW-1185">Reference proteome</keyword>
<organism evidence="1 2">
    <name type="scientific">Paenibacillus chartarius</name>
    <dbReference type="NCBI Taxonomy" id="747481"/>
    <lineage>
        <taxon>Bacteria</taxon>
        <taxon>Bacillati</taxon>
        <taxon>Bacillota</taxon>
        <taxon>Bacilli</taxon>
        <taxon>Bacillales</taxon>
        <taxon>Paenibacillaceae</taxon>
        <taxon>Paenibacillus</taxon>
    </lineage>
</organism>
<evidence type="ECO:0000313" key="2">
    <source>
        <dbReference type="Proteomes" id="UP001589776"/>
    </source>
</evidence>
<dbReference type="EMBL" id="JBHLWN010000068">
    <property type="protein sequence ID" value="MFC0214041.1"/>
    <property type="molecule type" value="Genomic_DNA"/>
</dbReference>
<sequence>MEPMNCYHGESSMAVTVDITPLRKGAPLQLYAPDGCSQCLDVKSVVKLAFLTDVSLGSEAVYGFVIRLSPEEQTGKRL</sequence>
<reference evidence="1 2" key="1">
    <citation type="submission" date="2024-09" db="EMBL/GenBank/DDBJ databases">
        <authorList>
            <person name="Sun Q."/>
            <person name="Mori K."/>
        </authorList>
    </citation>
    <scope>NUCLEOTIDE SEQUENCE [LARGE SCALE GENOMIC DNA]</scope>
    <source>
        <strain evidence="1 2">CCM 7759</strain>
    </source>
</reference>
<evidence type="ECO:0000313" key="1">
    <source>
        <dbReference type="EMBL" id="MFC0214041.1"/>
    </source>
</evidence>
<gene>
    <name evidence="1" type="ORF">ACFFK0_16550</name>
</gene>